<keyword evidence="2" id="KW-0812">Transmembrane</keyword>
<sequence length="340" mass="38454">MTEADELGSRETTGNFLSQFLPSGNLATSMRLLKYVVLLVVLVTEKMRLANGGGTSQNPSKDVAKETVNVGVSAPYSAYKSRIRNYNKNWTQAMNDLEKRHNLRHIFDNFNVPLPPITLRSQMPNPGDTLETLCDDFLQRNVCIIVFLSNSEMYGHRETAATLYFLQLSAYIGMPVISFIADNSAMEQKHPSSLLLQLSPSVRHQCEAMFSILNRYNWKQFSILVSEIPGRKQFILAVNEMLIKDDTFELLKIIDINSTNLDDLNEKLSSELLNSESRVQLLYANKFEAKNIFKVANTLGLTSKDYMWIVSQSVIMDFRIGGKATPEFPIGLMVYKNALN</sequence>
<name>T1J917_STRMM</name>
<reference evidence="7" key="1">
    <citation type="submission" date="2011-05" db="EMBL/GenBank/DDBJ databases">
        <authorList>
            <person name="Richards S.R."/>
            <person name="Qu J."/>
            <person name="Jiang H."/>
            <person name="Jhangiani S.N."/>
            <person name="Agravi P."/>
            <person name="Goodspeed R."/>
            <person name="Gross S."/>
            <person name="Mandapat C."/>
            <person name="Jackson L."/>
            <person name="Mathew T."/>
            <person name="Pu L."/>
            <person name="Thornton R."/>
            <person name="Saada N."/>
            <person name="Wilczek-Boney K.B."/>
            <person name="Lee S."/>
            <person name="Kovar C."/>
            <person name="Wu Y."/>
            <person name="Scherer S.E."/>
            <person name="Worley K.C."/>
            <person name="Muzny D.M."/>
            <person name="Gibbs R."/>
        </authorList>
    </citation>
    <scope>NUCLEOTIDE SEQUENCE</scope>
    <source>
        <strain evidence="7">Brora</strain>
    </source>
</reference>
<dbReference type="Gene3D" id="3.40.50.2300">
    <property type="match status" value="1"/>
</dbReference>
<evidence type="ECO:0000256" key="2">
    <source>
        <dbReference type="ARBA" id="ARBA00022692"/>
    </source>
</evidence>
<dbReference type="InterPro" id="IPR028082">
    <property type="entry name" value="Peripla_BP_I"/>
</dbReference>
<evidence type="ECO:0000313" key="6">
    <source>
        <dbReference type="EnsemblMetazoa" id="SMAR010208-PA"/>
    </source>
</evidence>
<dbReference type="HOGENOM" id="CLU_817161_0_0_1"/>
<dbReference type="STRING" id="126957.T1J917"/>
<feature type="domain" description="Receptor ligand binding region" evidence="5">
    <location>
        <begin position="153"/>
        <end position="319"/>
    </location>
</feature>
<evidence type="ECO:0000259" key="5">
    <source>
        <dbReference type="Pfam" id="PF01094"/>
    </source>
</evidence>
<dbReference type="OMA" id="NRICTQM"/>
<dbReference type="InterPro" id="IPR001828">
    <property type="entry name" value="ANF_lig-bd_rcpt"/>
</dbReference>
<keyword evidence="7" id="KW-1185">Reference proteome</keyword>
<organism evidence="6 7">
    <name type="scientific">Strigamia maritima</name>
    <name type="common">European centipede</name>
    <name type="synonym">Geophilus maritimus</name>
    <dbReference type="NCBI Taxonomy" id="126957"/>
    <lineage>
        <taxon>Eukaryota</taxon>
        <taxon>Metazoa</taxon>
        <taxon>Ecdysozoa</taxon>
        <taxon>Arthropoda</taxon>
        <taxon>Myriapoda</taxon>
        <taxon>Chilopoda</taxon>
        <taxon>Pleurostigmophora</taxon>
        <taxon>Geophilomorpha</taxon>
        <taxon>Linotaeniidae</taxon>
        <taxon>Strigamia</taxon>
    </lineage>
</organism>
<keyword evidence="4" id="KW-0472">Membrane</keyword>
<dbReference type="EnsemblMetazoa" id="SMAR010208-RA">
    <property type="protein sequence ID" value="SMAR010208-PA"/>
    <property type="gene ID" value="SMAR010208"/>
</dbReference>
<dbReference type="PhylomeDB" id="T1J917"/>
<proteinExistence type="predicted"/>
<accession>T1J917</accession>
<evidence type="ECO:0000313" key="7">
    <source>
        <dbReference type="Proteomes" id="UP000014500"/>
    </source>
</evidence>
<evidence type="ECO:0000256" key="4">
    <source>
        <dbReference type="ARBA" id="ARBA00023136"/>
    </source>
</evidence>
<evidence type="ECO:0000256" key="3">
    <source>
        <dbReference type="ARBA" id="ARBA00022989"/>
    </source>
</evidence>
<protein>
    <recommendedName>
        <fullName evidence="5">Receptor ligand binding region domain-containing protein</fullName>
    </recommendedName>
</protein>
<reference evidence="6" key="2">
    <citation type="submission" date="2015-02" db="UniProtKB">
        <authorList>
            <consortium name="EnsemblMetazoa"/>
        </authorList>
    </citation>
    <scope>IDENTIFICATION</scope>
</reference>
<evidence type="ECO:0000256" key="1">
    <source>
        <dbReference type="ARBA" id="ARBA00004370"/>
    </source>
</evidence>
<keyword evidence="3" id="KW-1133">Transmembrane helix</keyword>
<comment type="subcellular location">
    <subcellularLocation>
        <location evidence="1">Membrane</location>
    </subcellularLocation>
</comment>
<dbReference type="AlphaFoldDB" id="T1J917"/>
<dbReference type="SUPFAM" id="SSF53822">
    <property type="entry name" value="Periplasmic binding protein-like I"/>
    <property type="match status" value="1"/>
</dbReference>
<dbReference type="Proteomes" id="UP000014500">
    <property type="component" value="Unassembled WGS sequence"/>
</dbReference>
<dbReference type="Pfam" id="PF01094">
    <property type="entry name" value="ANF_receptor"/>
    <property type="match status" value="1"/>
</dbReference>
<dbReference type="GO" id="GO:0016020">
    <property type="term" value="C:membrane"/>
    <property type="evidence" value="ECO:0007669"/>
    <property type="project" value="UniProtKB-SubCell"/>
</dbReference>
<dbReference type="EMBL" id="JH431968">
    <property type="status" value="NOT_ANNOTATED_CDS"/>
    <property type="molecule type" value="Genomic_DNA"/>
</dbReference>
<dbReference type="eggNOG" id="KOG1053">
    <property type="taxonomic scope" value="Eukaryota"/>
</dbReference>